<dbReference type="GO" id="GO:0005737">
    <property type="term" value="C:cytoplasm"/>
    <property type="evidence" value="ECO:0007669"/>
    <property type="project" value="TreeGrafter"/>
</dbReference>
<dbReference type="Proteomes" id="UP000014760">
    <property type="component" value="Unassembled WGS sequence"/>
</dbReference>
<dbReference type="GO" id="GO:0016477">
    <property type="term" value="P:cell migration"/>
    <property type="evidence" value="ECO:0007669"/>
    <property type="project" value="TreeGrafter"/>
</dbReference>
<evidence type="ECO:0000259" key="3">
    <source>
        <dbReference type="PROSITE" id="PS50290"/>
    </source>
</evidence>
<feature type="domain" description="PI3K/PI4K catalytic" evidence="3">
    <location>
        <begin position="1"/>
        <end position="91"/>
    </location>
</feature>
<dbReference type="SUPFAM" id="SSF56112">
    <property type="entry name" value="Protein kinase-like (PK-like)"/>
    <property type="match status" value="1"/>
</dbReference>
<dbReference type="STRING" id="283909.R7T8W9"/>
<evidence type="ECO:0000313" key="4">
    <source>
        <dbReference type="EMBL" id="ELT87845.1"/>
    </source>
</evidence>
<dbReference type="GO" id="GO:0043491">
    <property type="term" value="P:phosphatidylinositol 3-kinase/protein kinase B signal transduction"/>
    <property type="evidence" value="ECO:0007669"/>
    <property type="project" value="TreeGrafter"/>
</dbReference>
<keyword evidence="6" id="KW-1185">Reference proteome</keyword>
<dbReference type="GO" id="GO:0048015">
    <property type="term" value="P:phosphatidylinositol-mediated signaling"/>
    <property type="evidence" value="ECO:0007669"/>
    <property type="project" value="TreeGrafter"/>
</dbReference>
<evidence type="ECO:0000313" key="5">
    <source>
        <dbReference type="EnsemblMetazoa" id="CapteP50624"/>
    </source>
</evidence>
<organism evidence="4">
    <name type="scientific">Capitella teleta</name>
    <name type="common">Polychaete worm</name>
    <dbReference type="NCBI Taxonomy" id="283909"/>
    <lineage>
        <taxon>Eukaryota</taxon>
        <taxon>Metazoa</taxon>
        <taxon>Spiralia</taxon>
        <taxon>Lophotrochozoa</taxon>
        <taxon>Annelida</taxon>
        <taxon>Polychaeta</taxon>
        <taxon>Sedentaria</taxon>
        <taxon>Scolecida</taxon>
        <taxon>Capitellidae</taxon>
        <taxon>Capitella</taxon>
    </lineage>
</organism>
<dbReference type="GO" id="GO:0035005">
    <property type="term" value="F:1-phosphatidylinositol-4-phosphate 3-kinase activity"/>
    <property type="evidence" value="ECO:0007669"/>
    <property type="project" value="TreeGrafter"/>
</dbReference>
<keyword evidence="2" id="KW-0418">Kinase</keyword>
<dbReference type="PROSITE" id="PS00916">
    <property type="entry name" value="PI3_4_KINASE_2"/>
    <property type="match status" value="1"/>
</dbReference>
<dbReference type="PANTHER" id="PTHR10048:SF14">
    <property type="entry name" value="LD28067P"/>
    <property type="match status" value="1"/>
</dbReference>
<dbReference type="EMBL" id="AMQN01033889">
    <property type="status" value="NOT_ANNOTATED_CDS"/>
    <property type="molecule type" value="Genomic_DNA"/>
</dbReference>
<dbReference type="InterPro" id="IPR018936">
    <property type="entry name" value="PI3/4_kinase_CS"/>
</dbReference>
<dbReference type="HOGENOM" id="CLU_2433129_0_0_1"/>
<reference evidence="5" key="3">
    <citation type="submission" date="2015-06" db="UniProtKB">
        <authorList>
            <consortium name="EnsemblMetazoa"/>
        </authorList>
    </citation>
    <scope>IDENTIFICATION</scope>
</reference>
<protein>
    <recommendedName>
        <fullName evidence="3">PI3K/PI4K catalytic domain-containing protein</fullName>
    </recommendedName>
</protein>
<feature type="non-terminal residue" evidence="4">
    <location>
        <position position="1"/>
    </location>
</feature>
<dbReference type="InterPro" id="IPR000403">
    <property type="entry name" value="PI3/4_kinase_cat_dom"/>
</dbReference>
<name>R7T8W9_CAPTE</name>
<dbReference type="PANTHER" id="PTHR10048">
    <property type="entry name" value="PHOSPHATIDYLINOSITOL KINASE"/>
    <property type="match status" value="1"/>
</dbReference>
<dbReference type="EMBL" id="KB312108">
    <property type="protein sequence ID" value="ELT87845.1"/>
    <property type="molecule type" value="Genomic_DNA"/>
</dbReference>
<dbReference type="InterPro" id="IPR015433">
    <property type="entry name" value="PI3/4_kinase"/>
</dbReference>
<dbReference type="Pfam" id="PF00454">
    <property type="entry name" value="PI3_PI4_kinase"/>
    <property type="match status" value="1"/>
</dbReference>
<dbReference type="Gene3D" id="1.10.1070.11">
    <property type="entry name" value="Phosphatidylinositol 3-/4-kinase, catalytic domain"/>
    <property type="match status" value="1"/>
</dbReference>
<dbReference type="InterPro" id="IPR011009">
    <property type="entry name" value="Kinase-like_dom_sf"/>
</dbReference>
<keyword evidence="1" id="KW-0808">Transferase</keyword>
<dbReference type="GO" id="GO:0005942">
    <property type="term" value="C:phosphatidylinositol 3-kinase complex"/>
    <property type="evidence" value="ECO:0007669"/>
    <property type="project" value="TreeGrafter"/>
</dbReference>
<accession>R7T8W9</accession>
<evidence type="ECO:0000256" key="2">
    <source>
        <dbReference type="ARBA" id="ARBA00022777"/>
    </source>
</evidence>
<feature type="non-terminal residue" evidence="4">
    <location>
        <position position="91"/>
    </location>
</feature>
<evidence type="ECO:0000256" key="1">
    <source>
        <dbReference type="ARBA" id="ARBA00022679"/>
    </source>
</evidence>
<reference evidence="4 6" key="2">
    <citation type="journal article" date="2013" name="Nature">
        <title>Insights into bilaterian evolution from three spiralian genomes.</title>
        <authorList>
            <person name="Simakov O."/>
            <person name="Marletaz F."/>
            <person name="Cho S.J."/>
            <person name="Edsinger-Gonzales E."/>
            <person name="Havlak P."/>
            <person name="Hellsten U."/>
            <person name="Kuo D.H."/>
            <person name="Larsson T."/>
            <person name="Lv J."/>
            <person name="Arendt D."/>
            <person name="Savage R."/>
            <person name="Osoegawa K."/>
            <person name="de Jong P."/>
            <person name="Grimwood J."/>
            <person name="Chapman J.A."/>
            <person name="Shapiro H."/>
            <person name="Aerts A."/>
            <person name="Otillar R.P."/>
            <person name="Terry A.Y."/>
            <person name="Boore J.L."/>
            <person name="Grigoriev I.V."/>
            <person name="Lindberg D.R."/>
            <person name="Seaver E.C."/>
            <person name="Weisblat D.A."/>
            <person name="Putnam N.H."/>
            <person name="Rokhsar D.S."/>
        </authorList>
    </citation>
    <scope>NUCLEOTIDE SEQUENCE</scope>
    <source>
        <strain evidence="4 6">I ESC-2004</strain>
    </source>
</reference>
<dbReference type="GO" id="GO:0005886">
    <property type="term" value="C:plasma membrane"/>
    <property type="evidence" value="ECO:0007669"/>
    <property type="project" value="TreeGrafter"/>
</dbReference>
<dbReference type="AlphaFoldDB" id="R7T8W9"/>
<dbReference type="OMA" id="IMLTHHG"/>
<dbReference type="InterPro" id="IPR036940">
    <property type="entry name" value="PI3/4_kinase_cat_sf"/>
</dbReference>
<gene>
    <name evidence="4" type="ORF">CAPTEDRAFT_50624</name>
</gene>
<dbReference type="OrthoDB" id="67688at2759"/>
<dbReference type="EnsemblMetazoa" id="CapteT50624">
    <property type="protein sequence ID" value="CapteP50624"/>
    <property type="gene ID" value="CapteG50624"/>
</dbReference>
<dbReference type="PROSITE" id="PS50290">
    <property type="entry name" value="PI3_4_KINASE_3"/>
    <property type="match status" value="1"/>
</dbReference>
<evidence type="ECO:0000313" key="6">
    <source>
        <dbReference type="Proteomes" id="UP000014760"/>
    </source>
</evidence>
<reference evidence="6" key="1">
    <citation type="submission" date="2012-12" db="EMBL/GenBank/DDBJ databases">
        <authorList>
            <person name="Hellsten U."/>
            <person name="Grimwood J."/>
            <person name="Chapman J.A."/>
            <person name="Shapiro H."/>
            <person name="Aerts A."/>
            <person name="Otillar R.P."/>
            <person name="Terry A.Y."/>
            <person name="Boore J.L."/>
            <person name="Simakov O."/>
            <person name="Marletaz F."/>
            <person name="Cho S.-J."/>
            <person name="Edsinger-Gonzales E."/>
            <person name="Havlak P."/>
            <person name="Kuo D.-H."/>
            <person name="Larsson T."/>
            <person name="Lv J."/>
            <person name="Arendt D."/>
            <person name="Savage R."/>
            <person name="Osoegawa K."/>
            <person name="de Jong P."/>
            <person name="Lindberg D.R."/>
            <person name="Seaver E.C."/>
            <person name="Weisblat D.A."/>
            <person name="Putnam N.H."/>
            <person name="Grigoriev I.V."/>
            <person name="Rokhsar D.S."/>
        </authorList>
    </citation>
    <scope>NUCLEOTIDE SEQUENCE</scope>
    <source>
        <strain evidence="6">I ESC-2004</strain>
    </source>
</reference>
<sequence length="91" mass="10152">SGLVEIVTESDTLRKIQVKHGHGVTGSFKDKPISDWLQQQNPTELDYEKAVDNFSSSCAGYCVATYVLGIGDRHNDNIMIKQSGHLFHIDF</sequence>
<dbReference type="GO" id="GO:0016303">
    <property type="term" value="F:1-phosphatidylinositol-3-kinase activity"/>
    <property type="evidence" value="ECO:0007669"/>
    <property type="project" value="TreeGrafter"/>
</dbReference>
<proteinExistence type="predicted"/>